<proteinExistence type="predicted"/>
<evidence type="ECO:0000313" key="2">
    <source>
        <dbReference type="Proteomes" id="UP000001351"/>
    </source>
</evidence>
<evidence type="ECO:0000313" key="1">
    <source>
        <dbReference type="EMBL" id="ADO73284.1"/>
    </source>
</evidence>
<protein>
    <submittedName>
        <fullName evidence="1">Uncharacterized protein</fullName>
    </submittedName>
</protein>
<sequence>MKYKIKSSQETLKFNHILHCIDATVKQVIEDCDSIKHTIKTSSVTLNIKVQDKEQKMRTPPVSRAINKYFIKHPAAWAQLDCRLAVRGDNSNTLLLPCVVSLLNKSSNEALLSYSTFPQPPRPWSERLFFYANQSDLNYGEIASAFEGIRSGGISDQQIASDMLAILGCKHVKTKYTSPQQQFLSGMVTLMFGMEASRFPSALLINLLLLDLIKYGKTYGRAGKKRFSFANAFRHGEGDNELHWDNGRDSERELGTLEHEWYGGKYPYAVHGTGSGNMAKRTEMTDWAEGGRLKSNFLALSQRHAVPRREVALVIHWAESNLPDEKLKDLTMQALYDMLLARLRQAYVGTKEEFKLEHDPRADTGFHRAMPAPEELSDKVFWYTKGKYYHVAPHCKLLPGYDLNHNKNVFLSEYALPTWVVEALGLSSVSVGFEQYEKIKGLSLSDMEDVAERESAATHRAKIISNWFKGKEPYKRDDIEKLQREITKRVTGDRGSGGKIQTRAETLMRHIKKLQEAGSVLILRGLPQVGTLEEAEEAEKIACLACIPQNYKKLVKEYRKSLESPIKVVLGGTE</sequence>
<dbReference type="EMBL" id="CP002271">
    <property type="protein sequence ID" value="ADO73284.1"/>
    <property type="molecule type" value="Genomic_DNA"/>
</dbReference>
<name>E3FR65_STIAD</name>
<dbReference type="HOGENOM" id="CLU_474790_0_0_7"/>
<organism evidence="1 2">
    <name type="scientific">Stigmatella aurantiaca (strain DW4/3-1)</name>
    <dbReference type="NCBI Taxonomy" id="378806"/>
    <lineage>
        <taxon>Bacteria</taxon>
        <taxon>Pseudomonadati</taxon>
        <taxon>Myxococcota</taxon>
        <taxon>Myxococcia</taxon>
        <taxon>Myxococcales</taxon>
        <taxon>Cystobacterineae</taxon>
        <taxon>Archangiaceae</taxon>
        <taxon>Stigmatella</taxon>
    </lineage>
</organism>
<keyword evidence="2" id="KW-1185">Reference proteome</keyword>
<reference evidence="1 2" key="1">
    <citation type="journal article" date="2011" name="Mol. Biol. Evol.">
        <title>Comparative genomic analysis of fruiting body formation in Myxococcales.</title>
        <authorList>
            <person name="Huntley S."/>
            <person name="Hamann N."/>
            <person name="Wegener-Feldbrugge S."/>
            <person name="Treuner-Lange A."/>
            <person name="Kube M."/>
            <person name="Reinhardt R."/>
            <person name="Klages S."/>
            <person name="Muller R."/>
            <person name="Ronning C.M."/>
            <person name="Nierman W.C."/>
            <person name="Sogaard-Andersen L."/>
        </authorList>
    </citation>
    <scope>NUCLEOTIDE SEQUENCE [LARGE SCALE GENOMIC DNA]</scope>
    <source>
        <strain evidence="1 2">DW4/3-1</strain>
    </source>
</reference>
<dbReference type="OrthoDB" id="9844500at2"/>
<gene>
    <name evidence="1" type="ordered locus">STAUR_5514</name>
</gene>
<dbReference type="Proteomes" id="UP000001351">
    <property type="component" value="Chromosome"/>
</dbReference>
<dbReference type="KEGG" id="sur:STAUR_5514"/>
<dbReference type="RefSeq" id="WP_013376836.1">
    <property type="nucleotide sequence ID" value="NC_014623.1"/>
</dbReference>
<dbReference type="AlphaFoldDB" id="E3FR65"/>
<accession>E3FR65</accession>